<evidence type="ECO:0000256" key="1">
    <source>
        <dbReference type="ARBA" id="ARBA00008987"/>
    </source>
</evidence>
<evidence type="ECO:0000256" key="8">
    <source>
        <dbReference type="PIRSR" id="PIRSR000077-1"/>
    </source>
</evidence>
<dbReference type="EMBL" id="PEZK01000017">
    <property type="protein sequence ID" value="PIU02295.1"/>
    <property type="molecule type" value="Genomic_DNA"/>
</dbReference>
<dbReference type="PRINTS" id="PR00421">
    <property type="entry name" value="THIOREDOXIN"/>
</dbReference>
<dbReference type="InterPro" id="IPR005746">
    <property type="entry name" value="Thioredoxin"/>
</dbReference>
<dbReference type="Pfam" id="PF00085">
    <property type="entry name" value="Thioredoxin"/>
    <property type="match status" value="1"/>
</dbReference>
<protein>
    <recommendedName>
        <fullName evidence="6 7">Thioredoxin</fullName>
    </recommendedName>
</protein>
<keyword evidence="5 9" id="KW-0676">Redox-active center</keyword>
<dbReference type="NCBIfam" id="TIGR01068">
    <property type="entry name" value="thioredoxin"/>
    <property type="match status" value="1"/>
</dbReference>
<feature type="site" description="Contributes to redox potential value" evidence="8">
    <location>
        <position position="30"/>
    </location>
</feature>
<name>A0A2M6XBA8_9BACT</name>
<dbReference type="GO" id="GO:0015035">
    <property type="term" value="F:protein-disulfide reductase activity"/>
    <property type="evidence" value="ECO:0007669"/>
    <property type="project" value="UniProtKB-UniRule"/>
</dbReference>
<evidence type="ECO:0000256" key="3">
    <source>
        <dbReference type="ARBA" id="ARBA00022982"/>
    </source>
</evidence>
<dbReference type="AlphaFoldDB" id="A0A2M6XBA8"/>
<dbReference type="Gene3D" id="3.40.30.10">
    <property type="entry name" value="Glutaredoxin"/>
    <property type="match status" value="1"/>
</dbReference>
<evidence type="ECO:0000313" key="12">
    <source>
        <dbReference type="Proteomes" id="UP000231214"/>
    </source>
</evidence>
<reference evidence="12" key="1">
    <citation type="submission" date="2017-09" db="EMBL/GenBank/DDBJ databases">
        <title>Depth-based differentiation of microbial function through sediment-hosted aquifers and enrichment of novel symbionts in the deep terrestrial subsurface.</title>
        <authorList>
            <person name="Probst A.J."/>
            <person name="Ladd B."/>
            <person name="Jarett J.K."/>
            <person name="Geller-Mcgrath D.E."/>
            <person name="Sieber C.M.K."/>
            <person name="Emerson J.B."/>
            <person name="Anantharaman K."/>
            <person name="Thomas B.C."/>
            <person name="Malmstrom R."/>
            <person name="Stieglmeier M."/>
            <person name="Klingl A."/>
            <person name="Woyke T."/>
            <person name="Ryan C.M."/>
            <person name="Banfield J.F."/>
        </authorList>
    </citation>
    <scope>NUCLEOTIDE SEQUENCE [LARGE SCALE GENOMIC DNA]</scope>
</reference>
<evidence type="ECO:0000256" key="9">
    <source>
        <dbReference type="PIRSR" id="PIRSR000077-4"/>
    </source>
</evidence>
<evidence type="ECO:0000256" key="5">
    <source>
        <dbReference type="ARBA" id="ARBA00023284"/>
    </source>
</evidence>
<comment type="caution">
    <text evidence="11">The sequence shown here is derived from an EMBL/GenBank/DDBJ whole genome shotgun (WGS) entry which is preliminary data.</text>
</comment>
<dbReference type="InterPro" id="IPR017937">
    <property type="entry name" value="Thioredoxin_CS"/>
</dbReference>
<evidence type="ECO:0000256" key="6">
    <source>
        <dbReference type="NCBIfam" id="TIGR01068"/>
    </source>
</evidence>
<feature type="site" description="Contributes to redox potential value" evidence="8">
    <location>
        <position position="29"/>
    </location>
</feature>
<proteinExistence type="inferred from homology"/>
<feature type="site" description="Deprotonates C-terminal active site Cys" evidence="8">
    <location>
        <position position="22"/>
    </location>
</feature>
<evidence type="ECO:0000313" key="11">
    <source>
        <dbReference type="EMBL" id="PIU02295.1"/>
    </source>
</evidence>
<dbReference type="SUPFAM" id="SSF52833">
    <property type="entry name" value="Thioredoxin-like"/>
    <property type="match status" value="1"/>
</dbReference>
<dbReference type="PANTHER" id="PTHR45663">
    <property type="entry name" value="GEO12009P1"/>
    <property type="match status" value="1"/>
</dbReference>
<dbReference type="PROSITE" id="PS00194">
    <property type="entry name" value="THIOREDOXIN_1"/>
    <property type="match status" value="1"/>
</dbReference>
<dbReference type="PROSITE" id="PS51352">
    <property type="entry name" value="THIOREDOXIN_2"/>
    <property type="match status" value="1"/>
</dbReference>
<dbReference type="GO" id="GO:0005829">
    <property type="term" value="C:cytosol"/>
    <property type="evidence" value="ECO:0007669"/>
    <property type="project" value="TreeGrafter"/>
</dbReference>
<evidence type="ECO:0000259" key="10">
    <source>
        <dbReference type="PROSITE" id="PS51352"/>
    </source>
</evidence>
<accession>A0A2M6XBA8</accession>
<keyword evidence="3" id="KW-0249">Electron transport</keyword>
<evidence type="ECO:0000256" key="7">
    <source>
        <dbReference type="PIRNR" id="PIRNR000077"/>
    </source>
</evidence>
<feature type="active site" description="Nucleophile" evidence="8">
    <location>
        <position position="31"/>
    </location>
</feature>
<evidence type="ECO:0000256" key="2">
    <source>
        <dbReference type="ARBA" id="ARBA00022448"/>
    </source>
</evidence>
<dbReference type="CDD" id="cd02947">
    <property type="entry name" value="TRX_family"/>
    <property type="match status" value="1"/>
</dbReference>
<dbReference type="InterPro" id="IPR013766">
    <property type="entry name" value="Thioredoxin_domain"/>
</dbReference>
<dbReference type="Proteomes" id="UP000231214">
    <property type="component" value="Unassembled WGS sequence"/>
</dbReference>
<dbReference type="PANTHER" id="PTHR45663:SF11">
    <property type="entry name" value="GEO12009P1"/>
    <property type="match status" value="1"/>
</dbReference>
<dbReference type="FunFam" id="3.40.30.10:FF:000001">
    <property type="entry name" value="Thioredoxin"/>
    <property type="match status" value="1"/>
</dbReference>
<gene>
    <name evidence="11" type="primary">trxA</name>
    <name evidence="11" type="ORF">COT66_00895</name>
</gene>
<feature type="domain" description="Thioredoxin" evidence="10">
    <location>
        <begin position="1"/>
        <end position="104"/>
    </location>
</feature>
<feature type="active site" description="Nucleophile" evidence="8">
    <location>
        <position position="28"/>
    </location>
</feature>
<keyword evidence="4 9" id="KW-1015">Disulfide bond</keyword>
<dbReference type="PIRSF" id="PIRSF000077">
    <property type="entry name" value="Thioredoxin"/>
    <property type="match status" value="1"/>
</dbReference>
<comment type="similarity">
    <text evidence="1 7">Belongs to the thioredoxin family.</text>
</comment>
<dbReference type="InterPro" id="IPR036249">
    <property type="entry name" value="Thioredoxin-like_sf"/>
</dbReference>
<evidence type="ECO:0000256" key="4">
    <source>
        <dbReference type="ARBA" id="ARBA00023157"/>
    </source>
</evidence>
<keyword evidence="2" id="KW-0813">Transport</keyword>
<dbReference type="GO" id="GO:0045454">
    <property type="term" value="P:cell redox homeostasis"/>
    <property type="evidence" value="ECO:0007669"/>
    <property type="project" value="TreeGrafter"/>
</dbReference>
<feature type="disulfide bond" description="Redox-active" evidence="9">
    <location>
        <begin position="28"/>
        <end position="31"/>
    </location>
</feature>
<sequence length="104" mass="11460">MILTEQNFQTEVLKSDKPVLVDFFAVWCGPCQLLAPILDQLAKDYEGKIKVGKLDVEPNQALAQKYGVLGVPTVILFKNGQEVKRMVGVQDKSGLIEELGLDSV</sequence>
<organism evidence="11 12">
    <name type="scientific">Candidatus Shapirobacteria bacterium CG09_land_8_20_14_0_10_49_15</name>
    <dbReference type="NCBI Taxonomy" id="1974482"/>
    <lineage>
        <taxon>Bacteria</taxon>
        <taxon>Candidatus Shapironibacteriota</taxon>
    </lineage>
</organism>